<dbReference type="AlphaFoldDB" id="A0A411E9F8"/>
<protein>
    <submittedName>
        <fullName evidence="1">DUF2853 family protein</fullName>
    </submittedName>
</protein>
<evidence type="ECO:0000313" key="1">
    <source>
        <dbReference type="EMBL" id="QBA64319.1"/>
    </source>
</evidence>
<dbReference type="Gene3D" id="1.10.238.120">
    <property type="entry name" value="Jann4075-like"/>
    <property type="match status" value="1"/>
</dbReference>
<organism evidence="1 2">
    <name type="scientific">Muriicola soli</name>
    <dbReference type="NCBI Taxonomy" id="2507538"/>
    <lineage>
        <taxon>Bacteria</taxon>
        <taxon>Pseudomonadati</taxon>
        <taxon>Bacteroidota</taxon>
        <taxon>Flavobacteriia</taxon>
        <taxon>Flavobacteriales</taxon>
        <taxon>Flavobacteriaceae</taxon>
        <taxon>Muriicola</taxon>
    </lineage>
</organism>
<dbReference type="EMBL" id="CP035544">
    <property type="protein sequence ID" value="QBA64319.1"/>
    <property type="molecule type" value="Genomic_DNA"/>
</dbReference>
<dbReference type="Pfam" id="PF11015">
    <property type="entry name" value="DUF2853"/>
    <property type="match status" value="1"/>
</dbReference>
<sequence>MANKREVLIEKYAETLRTKFNHQPDMALLRKVTIGLGPSIYNRDSANVSGSNEAELARVKDNFLINKLGLQDSEVLDKAILDIIEEYGVSERTKYRAVIYYLLTRKFEKENIYN</sequence>
<dbReference type="KEGG" id="mur:EQY75_07110"/>
<reference evidence="1 2" key="1">
    <citation type="submission" date="2019-01" db="EMBL/GenBank/DDBJ databases">
        <title>Muriicola soli sp. nov., isolated from soil.</title>
        <authorList>
            <person name="Kang H.J."/>
            <person name="Kim S.B."/>
        </authorList>
    </citation>
    <scope>NUCLEOTIDE SEQUENCE [LARGE SCALE GENOMIC DNA]</scope>
    <source>
        <strain evidence="1 2">MMS17-SY002</strain>
    </source>
</reference>
<name>A0A411E9F8_9FLAO</name>
<accession>A0A411E9F8</accession>
<dbReference type="OrthoDB" id="9812542at2"/>
<keyword evidence="2" id="KW-1185">Reference proteome</keyword>
<proteinExistence type="predicted"/>
<dbReference type="RefSeq" id="WP_129604303.1">
    <property type="nucleotide sequence ID" value="NZ_CP035544.1"/>
</dbReference>
<dbReference type="InterPro" id="IPR023154">
    <property type="entry name" value="Jann4075-like_sf"/>
</dbReference>
<gene>
    <name evidence="1" type="ORF">EQY75_07110</name>
</gene>
<dbReference type="InterPro" id="IPR021274">
    <property type="entry name" value="DUF2853"/>
</dbReference>
<dbReference type="Proteomes" id="UP000290889">
    <property type="component" value="Chromosome"/>
</dbReference>
<evidence type="ECO:0000313" key="2">
    <source>
        <dbReference type="Proteomes" id="UP000290889"/>
    </source>
</evidence>
<dbReference type="SUPFAM" id="SSF158587">
    <property type="entry name" value="Jann4075-like"/>
    <property type="match status" value="1"/>
</dbReference>